<keyword evidence="1" id="KW-0812">Transmembrane</keyword>
<feature type="transmembrane region" description="Helical" evidence="1">
    <location>
        <begin position="112"/>
        <end position="134"/>
    </location>
</feature>
<evidence type="ECO:0000313" key="2">
    <source>
        <dbReference type="Proteomes" id="UP000050790"/>
    </source>
</evidence>
<proteinExistence type="predicted"/>
<feature type="transmembrane region" description="Helical" evidence="1">
    <location>
        <begin position="21"/>
        <end position="43"/>
    </location>
</feature>
<evidence type="ECO:0000256" key="1">
    <source>
        <dbReference type="SAM" id="Phobius"/>
    </source>
</evidence>
<evidence type="ECO:0000313" key="3">
    <source>
        <dbReference type="WBParaSite" id="SMRG1_61390.5"/>
    </source>
</evidence>
<keyword evidence="1" id="KW-0472">Membrane</keyword>
<feature type="transmembrane region" description="Helical" evidence="1">
    <location>
        <begin position="87"/>
        <end position="106"/>
    </location>
</feature>
<feature type="transmembrane region" description="Helical" evidence="1">
    <location>
        <begin position="141"/>
        <end position="162"/>
    </location>
</feature>
<sequence length="260" mass="29585">MLFKQNNKHVNKWNFSSNVDLKKFFIIICSPFIEMIITTILMYKFCDKCKNINQYKWYLLGLIPSSVIFSLLMVTFRDMRARFPINYVFLFLNTLLLCYAFVPPILRIKIGYIMISFSAAAVITISMIILGMFIKVKIPSVLLITVLSSFIIAGLAISVALYFTHKEVTPHVMGTFFILSVLPVSQTQEKTESAIIVEQLVIMVIVGIINQLKLDHHGEPGSTGRPFYHGVGLLISARPRSHLARFAPRTYLSRARTLGR</sequence>
<dbReference type="AlphaFoldDB" id="A0AA85A381"/>
<organism evidence="2 3">
    <name type="scientific">Schistosoma margrebowiei</name>
    <dbReference type="NCBI Taxonomy" id="48269"/>
    <lineage>
        <taxon>Eukaryota</taxon>
        <taxon>Metazoa</taxon>
        <taxon>Spiralia</taxon>
        <taxon>Lophotrochozoa</taxon>
        <taxon>Platyhelminthes</taxon>
        <taxon>Trematoda</taxon>
        <taxon>Digenea</taxon>
        <taxon>Strigeidida</taxon>
        <taxon>Schistosomatoidea</taxon>
        <taxon>Schistosomatidae</taxon>
        <taxon>Schistosoma</taxon>
    </lineage>
</organism>
<dbReference type="WBParaSite" id="SMRG1_61390.5">
    <property type="protein sequence ID" value="SMRG1_61390.5"/>
    <property type="gene ID" value="SMRG1_61390"/>
</dbReference>
<feature type="transmembrane region" description="Helical" evidence="1">
    <location>
        <begin position="55"/>
        <end position="75"/>
    </location>
</feature>
<accession>A0AA85A381</accession>
<protein>
    <submittedName>
        <fullName evidence="3">Uncharacterized protein</fullName>
    </submittedName>
</protein>
<keyword evidence="1" id="KW-1133">Transmembrane helix</keyword>
<name>A0AA85A381_9TREM</name>
<reference evidence="3" key="1">
    <citation type="submission" date="2023-11" db="UniProtKB">
        <authorList>
            <consortium name="WormBaseParasite"/>
        </authorList>
    </citation>
    <scope>IDENTIFICATION</scope>
</reference>
<dbReference type="Proteomes" id="UP000050790">
    <property type="component" value="Unassembled WGS sequence"/>
</dbReference>